<name>A0A167WKH1_9AGAM</name>
<sequence length="390" mass="43798">SFQASRRQVCAVLGAFPSASKLINRMQEQLNQELWHLIMPHIQRCRSLSVNMMRSSPIYTRQQHIIQLISSCEAPRLELLNIIAREPSAPSGHPLPIFSGGTPLLRHLALNRRASNLYLPSLQSVTTLALGITCSRELEVIPVRLGKSLQEMPLLVHLRLSDVDWWPTAHPLILPHLRTLYLDAHYYDVIMNVFIISIYAPVLEELTAAALDYTGGRGEGPYWLRRNESILAIEGDVHSFLSLRCLRSMSAFNQYSMFLCCFPGLTAIHTAEVAPTDFSVDERHLDAPFAWSNIRALDVAGTALNEESMQRLGIPHIMPIERLGLSPEFVADGQRYALERQLPFIVTEMVKSTPFPLKGLDCPRYVAAQVLKGTKTKGTQPHTSSWLVFA</sequence>
<proteinExistence type="predicted"/>
<feature type="non-terminal residue" evidence="1">
    <location>
        <position position="1"/>
    </location>
</feature>
<keyword evidence="2" id="KW-1185">Reference proteome</keyword>
<protein>
    <submittedName>
        <fullName evidence="1">Uncharacterized protein</fullName>
    </submittedName>
</protein>
<dbReference type="Proteomes" id="UP000076532">
    <property type="component" value="Unassembled WGS sequence"/>
</dbReference>
<organism evidence="1 2">
    <name type="scientific">Athelia psychrophila</name>
    <dbReference type="NCBI Taxonomy" id="1759441"/>
    <lineage>
        <taxon>Eukaryota</taxon>
        <taxon>Fungi</taxon>
        <taxon>Dikarya</taxon>
        <taxon>Basidiomycota</taxon>
        <taxon>Agaricomycotina</taxon>
        <taxon>Agaricomycetes</taxon>
        <taxon>Agaricomycetidae</taxon>
        <taxon>Atheliales</taxon>
        <taxon>Atheliaceae</taxon>
        <taxon>Athelia</taxon>
    </lineage>
</organism>
<evidence type="ECO:0000313" key="2">
    <source>
        <dbReference type="Proteomes" id="UP000076532"/>
    </source>
</evidence>
<dbReference type="AlphaFoldDB" id="A0A167WKH1"/>
<evidence type="ECO:0000313" key="1">
    <source>
        <dbReference type="EMBL" id="KZP06202.1"/>
    </source>
</evidence>
<gene>
    <name evidence="1" type="ORF">FIBSPDRAFT_876733</name>
</gene>
<reference evidence="1 2" key="1">
    <citation type="journal article" date="2016" name="Mol. Biol. Evol.">
        <title>Comparative Genomics of Early-Diverging Mushroom-Forming Fungi Provides Insights into the Origins of Lignocellulose Decay Capabilities.</title>
        <authorList>
            <person name="Nagy L.G."/>
            <person name="Riley R."/>
            <person name="Tritt A."/>
            <person name="Adam C."/>
            <person name="Daum C."/>
            <person name="Floudas D."/>
            <person name="Sun H."/>
            <person name="Yadav J.S."/>
            <person name="Pangilinan J."/>
            <person name="Larsson K.H."/>
            <person name="Matsuura K."/>
            <person name="Barry K."/>
            <person name="Labutti K."/>
            <person name="Kuo R."/>
            <person name="Ohm R.A."/>
            <person name="Bhattacharya S.S."/>
            <person name="Shirouzu T."/>
            <person name="Yoshinaga Y."/>
            <person name="Martin F.M."/>
            <person name="Grigoriev I.V."/>
            <person name="Hibbett D.S."/>
        </authorList>
    </citation>
    <scope>NUCLEOTIDE SEQUENCE [LARGE SCALE GENOMIC DNA]</scope>
    <source>
        <strain evidence="1 2">CBS 109695</strain>
    </source>
</reference>
<dbReference type="EMBL" id="KV417799">
    <property type="protein sequence ID" value="KZP06202.1"/>
    <property type="molecule type" value="Genomic_DNA"/>
</dbReference>
<dbReference type="SUPFAM" id="SSF52047">
    <property type="entry name" value="RNI-like"/>
    <property type="match status" value="1"/>
</dbReference>
<accession>A0A167WKH1</accession>